<accession>A0A0C3QER9</accession>
<dbReference type="GO" id="GO:0004674">
    <property type="term" value="F:protein serine/threonine kinase activity"/>
    <property type="evidence" value="ECO:0007669"/>
    <property type="project" value="TreeGrafter"/>
</dbReference>
<dbReference type="InterPro" id="IPR011009">
    <property type="entry name" value="Kinase-like_dom_sf"/>
</dbReference>
<evidence type="ECO:0000313" key="2">
    <source>
        <dbReference type="EMBL" id="KIO29740.1"/>
    </source>
</evidence>
<dbReference type="Gene3D" id="1.10.510.10">
    <property type="entry name" value="Transferase(Phosphotransferase) domain 1"/>
    <property type="match status" value="1"/>
</dbReference>
<dbReference type="InterPro" id="IPR001245">
    <property type="entry name" value="Ser-Thr/Tyr_kinase_cat_dom"/>
</dbReference>
<evidence type="ECO:0000313" key="3">
    <source>
        <dbReference type="Proteomes" id="UP000054248"/>
    </source>
</evidence>
<dbReference type="SUPFAM" id="SSF56112">
    <property type="entry name" value="Protein kinase-like (PK-like)"/>
    <property type="match status" value="1"/>
</dbReference>
<reference evidence="3" key="2">
    <citation type="submission" date="2015-01" db="EMBL/GenBank/DDBJ databases">
        <title>Evolutionary Origins and Diversification of the Mycorrhizal Mutualists.</title>
        <authorList>
            <consortium name="DOE Joint Genome Institute"/>
            <consortium name="Mycorrhizal Genomics Consortium"/>
            <person name="Kohler A."/>
            <person name="Kuo A."/>
            <person name="Nagy L.G."/>
            <person name="Floudas D."/>
            <person name="Copeland A."/>
            <person name="Barry K.W."/>
            <person name="Cichocki N."/>
            <person name="Veneault-Fourrey C."/>
            <person name="LaButti K."/>
            <person name="Lindquist E.A."/>
            <person name="Lipzen A."/>
            <person name="Lundell T."/>
            <person name="Morin E."/>
            <person name="Murat C."/>
            <person name="Riley R."/>
            <person name="Ohm R."/>
            <person name="Sun H."/>
            <person name="Tunlid A."/>
            <person name="Henrissat B."/>
            <person name="Grigoriev I.V."/>
            <person name="Hibbett D.S."/>
            <person name="Martin F."/>
        </authorList>
    </citation>
    <scope>NUCLEOTIDE SEQUENCE [LARGE SCALE GENOMIC DNA]</scope>
    <source>
        <strain evidence="3">MUT 4182</strain>
    </source>
</reference>
<dbReference type="STRING" id="1051891.A0A0C3QER9"/>
<organism evidence="2 3">
    <name type="scientific">Tulasnella calospora MUT 4182</name>
    <dbReference type="NCBI Taxonomy" id="1051891"/>
    <lineage>
        <taxon>Eukaryota</taxon>
        <taxon>Fungi</taxon>
        <taxon>Dikarya</taxon>
        <taxon>Basidiomycota</taxon>
        <taxon>Agaricomycotina</taxon>
        <taxon>Agaricomycetes</taxon>
        <taxon>Cantharellales</taxon>
        <taxon>Tulasnellaceae</taxon>
        <taxon>Tulasnella</taxon>
    </lineage>
</organism>
<dbReference type="PANTHER" id="PTHR44329">
    <property type="entry name" value="SERINE/THREONINE-PROTEIN KINASE TNNI3K-RELATED"/>
    <property type="match status" value="1"/>
</dbReference>
<reference evidence="2 3" key="1">
    <citation type="submission" date="2014-04" db="EMBL/GenBank/DDBJ databases">
        <authorList>
            <consortium name="DOE Joint Genome Institute"/>
            <person name="Kuo A."/>
            <person name="Girlanda M."/>
            <person name="Perotto S."/>
            <person name="Kohler A."/>
            <person name="Nagy L.G."/>
            <person name="Floudas D."/>
            <person name="Copeland A."/>
            <person name="Barry K.W."/>
            <person name="Cichocki N."/>
            <person name="Veneault-Fourrey C."/>
            <person name="LaButti K."/>
            <person name="Lindquist E.A."/>
            <person name="Lipzen A."/>
            <person name="Lundell T."/>
            <person name="Morin E."/>
            <person name="Murat C."/>
            <person name="Sun H."/>
            <person name="Tunlid A."/>
            <person name="Henrissat B."/>
            <person name="Grigoriev I.V."/>
            <person name="Hibbett D.S."/>
            <person name="Martin F."/>
            <person name="Nordberg H.P."/>
            <person name="Cantor M.N."/>
            <person name="Hua S.X."/>
        </authorList>
    </citation>
    <scope>NUCLEOTIDE SEQUENCE [LARGE SCALE GENOMIC DNA]</scope>
    <source>
        <strain evidence="2 3">MUT 4182</strain>
    </source>
</reference>
<dbReference type="InterPro" id="IPR051681">
    <property type="entry name" value="Ser/Thr_Kinases-Pseudokinases"/>
</dbReference>
<dbReference type="OrthoDB" id="4062651at2759"/>
<dbReference type="EMBL" id="KN822979">
    <property type="protein sequence ID" value="KIO29740.1"/>
    <property type="molecule type" value="Genomic_DNA"/>
</dbReference>
<dbReference type="Proteomes" id="UP000054248">
    <property type="component" value="Unassembled WGS sequence"/>
</dbReference>
<dbReference type="PROSITE" id="PS00108">
    <property type="entry name" value="PROTEIN_KINASE_ST"/>
    <property type="match status" value="1"/>
</dbReference>
<dbReference type="GO" id="GO:0005524">
    <property type="term" value="F:ATP binding"/>
    <property type="evidence" value="ECO:0007669"/>
    <property type="project" value="InterPro"/>
</dbReference>
<protein>
    <recommendedName>
        <fullName evidence="1">Protein kinase domain-containing protein</fullName>
    </recommendedName>
</protein>
<name>A0A0C3QER9_9AGAM</name>
<dbReference type="PANTHER" id="PTHR44329:SF214">
    <property type="entry name" value="PROTEIN KINASE DOMAIN-CONTAINING PROTEIN"/>
    <property type="match status" value="1"/>
</dbReference>
<dbReference type="Pfam" id="PF07714">
    <property type="entry name" value="PK_Tyr_Ser-Thr"/>
    <property type="match status" value="1"/>
</dbReference>
<sequence>MLQHLLHEAALWKAARHPNVLRFLGTWEANDTVYLVSLFLDNGTVMQYLVAHPNADRTKFILDIAKGLAYLHEIDIVHGDIKGTNILISPTVDALVADFGLAKLADSSTVPSLKGAGSLRWQSPEVLRGEAHRTFSSDVYSFGMTIYEVKGLSLSPRFDVTKKNVDP</sequence>
<dbReference type="InterPro" id="IPR008271">
    <property type="entry name" value="Ser/Thr_kinase_AS"/>
</dbReference>
<dbReference type="PROSITE" id="PS50011">
    <property type="entry name" value="PROTEIN_KINASE_DOM"/>
    <property type="match status" value="1"/>
</dbReference>
<dbReference type="HOGENOM" id="CLU_000288_7_18_1"/>
<gene>
    <name evidence="2" type="ORF">M407DRAFT_70106</name>
</gene>
<keyword evidence="3" id="KW-1185">Reference proteome</keyword>
<evidence type="ECO:0000259" key="1">
    <source>
        <dbReference type="PROSITE" id="PS50011"/>
    </source>
</evidence>
<dbReference type="SMART" id="SM00220">
    <property type="entry name" value="S_TKc"/>
    <property type="match status" value="1"/>
</dbReference>
<feature type="domain" description="Protein kinase" evidence="1">
    <location>
        <begin position="1"/>
        <end position="167"/>
    </location>
</feature>
<dbReference type="AlphaFoldDB" id="A0A0C3QER9"/>
<proteinExistence type="predicted"/>
<dbReference type="InterPro" id="IPR000719">
    <property type="entry name" value="Prot_kinase_dom"/>
</dbReference>